<dbReference type="HAMAP" id="MF_00911">
    <property type="entry name" value="FtsQ_subfam"/>
    <property type="match status" value="1"/>
</dbReference>
<keyword evidence="2 7" id="KW-0997">Cell inner membrane</keyword>
<evidence type="ECO:0000256" key="7">
    <source>
        <dbReference type="HAMAP-Rule" id="MF_00911"/>
    </source>
</evidence>
<evidence type="ECO:0000313" key="10">
    <source>
        <dbReference type="EMBL" id="STX52677.1"/>
    </source>
</evidence>
<sequence>MGAYKGQLRYVSLLTFLILCALCLMARLIYLFIADPQRFPINTIKIAAAYDHISHKQLESTLEKFSDASFFSLPVGHLHIALSSLAWVKSVQIERVWPDTLKIKLIEKKPIAVWNNMMMTAEGEIFDGGKEIIDTSLPQLKGPKNQHQQVLQVYKKMSKILNNYDLNATVLERRNNGAWELTLSNGIQLRLGKRDLETRINRFCKAYPAVFAGVLSDKPEQMASVDLRYPRGMAVQWRK</sequence>
<comment type="function">
    <text evidence="7">Essential cell division protein. May link together the upstream cell division proteins, which are predominantly cytoplasmic, with the downstream cell division proteins, which are predominantly periplasmic. May control correct divisome assembly.</text>
</comment>
<dbReference type="PANTHER" id="PTHR35851:SF1">
    <property type="entry name" value="CELL DIVISION PROTEIN FTSQ"/>
    <property type="match status" value="1"/>
</dbReference>
<comment type="subcellular location">
    <subcellularLocation>
        <location evidence="7">Cell inner membrane</location>
        <topology evidence="7">Single-pass type II membrane protein</topology>
    </subcellularLocation>
    <text evidence="7">Localizes to the division septum.</text>
</comment>
<keyword evidence="3 7" id="KW-0132">Cell division</keyword>
<keyword evidence="1 7" id="KW-1003">Cell membrane</keyword>
<dbReference type="Pfam" id="PF08478">
    <property type="entry name" value="POTRA_1"/>
    <property type="match status" value="1"/>
</dbReference>
<dbReference type="GO" id="GO:0043093">
    <property type="term" value="P:FtsZ-dependent cytokinesis"/>
    <property type="evidence" value="ECO:0007669"/>
    <property type="project" value="UniProtKB-UniRule"/>
</dbReference>
<keyword evidence="6 7" id="KW-0131">Cell cycle</keyword>
<accession>A0A378JNM1</accession>
<dbReference type="EMBL" id="UGOD01000001">
    <property type="protein sequence ID" value="STX52677.1"/>
    <property type="molecule type" value="Genomic_DNA"/>
</dbReference>
<feature type="domain" description="Cell division protein FtsQ/DivIB C-terminal" evidence="8">
    <location>
        <begin position="112"/>
        <end position="228"/>
    </location>
</feature>
<reference evidence="10 11" key="1">
    <citation type="submission" date="2018-06" db="EMBL/GenBank/DDBJ databases">
        <authorList>
            <consortium name="Pathogen Informatics"/>
            <person name="Doyle S."/>
        </authorList>
    </citation>
    <scope>NUCLEOTIDE SEQUENCE [LARGE SCALE GENOMIC DNA]</scope>
    <source>
        <strain evidence="10 11">NCTC13316</strain>
    </source>
</reference>
<evidence type="ECO:0000256" key="3">
    <source>
        <dbReference type="ARBA" id="ARBA00022618"/>
    </source>
</evidence>
<evidence type="ECO:0000256" key="4">
    <source>
        <dbReference type="ARBA" id="ARBA00022692"/>
    </source>
</evidence>
<dbReference type="PANTHER" id="PTHR35851">
    <property type="entry name" value="CELL DIVISION PROTEIN FTSQ"/>
    <property type="match status" value="1"/>
</dbReference>
<dbReference type="Proteomes" id="UP000254794">
    <property type="component" value="Unassembled WGS sequence"/>
</dbReference>
<feature type="domain" description="POTRA" evidence="9">
    <location>
        <begin position="39"/>
        <end position="107"/>
    </location>
</feature>
<dbReference type="Gene3D" id="3.10.20.310">
    <property type="entry name" value="membrane protein fhac"/>
    <property type="match status" value="1"/>
</dbReference>
<keyword evidence="11" id="KW-1185">Reference proteome</keyword>
<dbReference type="GO" id="GO:0090529">
    <property type="term" value="P:cell septum assembly"/>
    <property type="evidence" value="ECO:0007669"/>
    <property type="project" value="InterPro"/>
</dbReference>
<evidence type="ECO:0000259" key="8">
    <source>
        <dbReference type="Pfam" id="PF03799"/>
    </source>
</evidence>
<gene>
    <name evidence="7 10" type="primary">ftsQ</name>
    <name evidence="10" type="ORF">NCTC13316_02799</name>
</gene>
<dbReference type="RefSeq" id="WP_115332209.1">
    <property type="nucleotide sequence ID" value="NZ_CAAAHP010000003.1"/>
</dbReference>
<dbReference type="InterPro" id="IPR005548">
    <property type="entry name" value="Cell_div_FtsQ/DivIB_C"/>
</dbReference>
<protein>
    <recommendedName>
        <fullName evidence="7">Cell division protein FtsQ</fullName>
    </recommendedName>
</protein>
<keyword evidence="4 7" id="KW-0812">Transmembrane</keyword>
<evidence type="ECO:0000259" key="9">
    <source>
        <dbReference type="Pfam" id="PF08478"/>
    </source>
</evidence>
<evidence type="ECO:0000256" key="6">
    <source>
        <dbReference type="ARBA" id="ARBA00023306"/>
    </source>
</evidence>
<evidence type="ECO:0000256" key="5">
    <source>
        <dbReference type="ARBA" id="ARBA00022989"/>
    </source>
</evidence>
<dbReference type="GO" id="GO:0005886">
    <property type="term" value="C:plasma membrane"/>
    <property type="evidence" value="ECO:0007669"/>
    <property type="project" value="UniProtKB-SubCell"/>
</dbReference>
<dbReference type="OrthoDB" id="9790370at2"/>
<dbReference type="GO" id="GO:0032153">
    <property type="term" value="C:cell division site"/>
    <property type="evidence" value="ECO:0007669"/>
    <property type="project" value="UniProtKB-UniRule"/>
</dbReference>
<dbReference type="AlphaFoldDB" id="A0A378JNM1"/>
<comment type="subunit">
    <text evidence="7">Part of a complex composed of FtsB, FtsL and FtsQ.</text>
</comment>
<keyword evidence="7" id="KW-0472">Membrane</keyword>
<dbReference type="InterPro" id="IPR013685">
    <property type="entry name" value="POTRA_FtsQ_type"/>
</dbReference>
<evidence type="ECO:0000313" key="11">
    <source>
        <dbReference type="Proteomes" id="UP000254794"/>
    </source>
</evidence>
<evidence type="ECO:0000256" key="2">
    <source>
        <dbReference type="ARBA" id="ARBA00022519"/>
    </source>
</evidence>
<proteinExistence type="inferred from homology"/>
<evidence type="ECO:0000256" key="1">
    <source>
        <dbReference type="ARBA" id="ARBA00022475"/>
    </source>
</evidence>
<keyword evidence="5 7" id="KW-1133">Transmembrane helix</keyword>
<dbReference type="InterPro" id="IPR026579">
    <property type="entry name" value="FtsQ"/>
</dbReference>
<dbReference type="InterPro" id="IPR045335">
    <property type="entry name" value="FtsQ_C_sf"/>
</dbReference>
<name>A0A378JNM1_9GAMM</name>
<dbReference type="Pfam" id="PF03799">
    <property type="entry name" value="FtsQ_DivIB_C"/>
    <property type="match status" value="1"/>
</dbReference>
<comment type="similarity">
    <text evidence="7">Belongs to the FtsQ/DivIB family. FtsQ subfamily.</text>
</comment>
<organism evidence="10 11">
    <name type="scientific">Legionella busanensis</name>
    <dbReference type="NCBI Taxonomy" id="190655"/>
    <lineage>
        <taxon>Bacteria</taxon>
        <taxon>Pseudomonadati</taxon>
        <taxon>Pseudomonadota</taxon>
        <taxon>Gammaproteobacteria</taxon>
        <taxon>Legionellales</taxon>
        <taxon>Legionellaceae</taxon>
        <taxon>Legionella</taxon>
    </lineage>
</organism>
<dbReference type="Gene3D" id="3.40.50.11690">
    <property type="entry name" value="Cell division protein FtsQ/DivIB"/>
    <property type="match status" value="1"/>
</dbReference>
<feature type="transmembrane region" description="Helical" evidence="7">
    <location>
        <begin position="12"/>
        <end position="33"/>
    </location>
</feature>